<protein>
    <submittedName>
        <fullName evidence="1">Uncharacterized protein</fullName>
    </submittedName>
</protein>
<dbReference type="EMBL" id="MN740879">
    <property type="protein sequence ID" value="QHU16337.1"/>
    <property type="molecule type" value="Genomic_DNA"/>
</dbReference>
<accession>A0A6C0KHR6</accession>
<dbReference type="AlphaFoldDB" id="A0A6C0KHR6"/>
<sequence length="312" mass="37116">MNDYEYKTILTDGIGVSICFQKSGKRYKENKNIDEDNDVYIDELCNEDLELCKSKKIVSLDPGKCSLVFMLDENKTKLRYTCCQRRMESLRKRGNKIILREKQKNKIIEEEMKLSSYNCKSVNYNEFKKYITKKTKLNDTVRGFYEKELYRKLKWRTWIYQRKSEDKFLNRIEETYGNKEDLLLCYGNWSNNKQMKYIMPTKGVGLRRVIQKKFSVVLVDEFRTSKLCSHCNCELEHYNNLHRVLVCRGCKSSGSESKNTTFMNRDMNACMNMLHISKSWIQSKMRPEQFCRTSNPDFSFEKVKRGSSVVFT</sequence>
<evidence type="ECO:0000313" key="1">
    <source>
        <dbReference type="EMBL" id="QHU16337.1"/>
    </source>
</evidence>
<proteinExistence type="predicted"/>
<organism evidence="1">
    <name type="scientific">viral metagenome</name>
    <dbReference type="NCBI Taxonomy" id="1070528"/>
    <lineage>
        <taxon>unclassified sequences</taxon>
        <taxon>metagenomes</taxon>
        <taxon>organismal metagenomes</taxon>
    </lineage>
</organism>
<name>A0A6C0KHR6_9ZZZZ</name>
<reference evidence="1" key="1">
    <citation type="journal article" date="2020" name="Nature">
        <title>Giant virus diversity and host interactions through global metagenomics.</title>
        <authorList>
            <person name="Schulz F."/>
            <person name="Roux S."/>
            <person name="Paez-Espino D."/>
            <person name="Jungbluth S."/>
            <person name="Walsh D.A."/>
            <person name="Denef V.J."/>
            <person name="McMahon K.D."/>
            <person name="Konstantinidis K.T."/>
            <person name="Eloe-Fadrosh E.A."/>
            <person name="Kyrpides N.C."/>
            <person name="Woyke T."/>
        </authorList>
    </citation>
    <scope>NUCLEOTIDE SEQUENCE</scope>
    <source>
        <strain evidence="1">GVMAG-S-3300011013-78</strain>
    </source>
</reference>